<evidence type="ECO:0000313" key="3">
    <source>
        <dbReference type="Proteomes" id="UP000218334"/>
    </source>
</evidence>
<dbReference type="Gene3D" id="1.20.1280.50">
    <property type="match status" value="1"/>
</dbReference>
<evidence type="ECO:0000313" key="2">
    <source>
        <dbReference type="EMBL" id="PBK71218.1"/>
    </source>
</evidence>
<dbReference type="AlphaFoldDB" id="A0A2H3BYU3"/>
<proteinExistence type="predicted"/>
<dbReference type="InterPro" id="IPR001810">
    <property type="entry name" value="F-box_dom"/>
</dbReference>
<sequence length="489" mass="54962">MAHAYGRQISVEAFPSVTLNNLPNELLLLIFQDLDPSSLISVSCLCRRINAVATTYLLFPKTDCNDALAQLRVNSLSFGLSNGLSFNSVAGVRLSFSMKQPIEFFSCHFSAADCIREMEQVERLFETGRMIECVDLRFPRGSLLFLEPEPETSMTECELNSPAVVRLFQQLHHTKCRSFGAYDVLPVEYDDSARFCGPVVSTLKYISISRTPFLLTDFFCEWTISTMNSSPLRDVTLEDVDIQQLLPLLSLPFLQKLDIRCLDLPLSDITPFLARHPTIESLMLRILFDDTSLAPNSLPQLRDFSSTAECLSQLLSSPGSMPQLQNVTCYISTSFLSPSPLPTDAIQTLFRHIALHSTITILDIPLSDLNASEEWLSVDPRSEHLLTEVNSLYVTLSMNARDESVVRERIIESIALFPKLETLTLFGWAQCEEFASKDLFGPYGYLRIYHLGYRVSMDYVYGGATSALSTTSIYGQHNITMMYRLGTCD</sequence>
<dbReference type="Proteomes" id="UP000218334">
    <property type="component" value="Unassembled WGS sequence"/>
</dbReference>
<feature type="domain" description="F-box" evidence="1">
    <location>
        <begin position="16"/>
        <end position="62"/>
    </location>
</feature>
<organism evidence="2 3">
    <name type="scientific">Armillaria solidipes</name>
    <dbReference type="NCBI Taxonomy" id="1076256"/>
    <lineage>
        <taxon>Eukaryota</taxon>
        <taxon>Fungi</taxon>
        <taxon>Dikarya</taxon>
        <taxon>Basidiomycota</taxon>
        <taxon>Agaricomycotina</taxon>
        <taxon>Agaricomycetes</taxon>
        <taxon>Agaricomycetidae</taxon>
        <taxon>Agaricales</taxon>
        <taxon>Marasmiineae</taxon>
        <taxon>Physalacriaceae</taxon>
        <taxon>Armillaria</taxon>
    </lineage>
</organism>
<dbReference type="SUPFAM" id="SSF81383">
    <property type="entry name" value="F-box domain"/>
    <property type="match status" value="1"/>
</dbReference>
<name>A0A2H3BYU3_9AGAR</name>
<dbReference type="PROSITE" id="PS50181">
    <property type="entry name" value="FBOX"/>
    <property type="match status" value="1"/>
</dbReference>
<protein>
    <recommendedName>
        <fullName evidence="1">F-box domain-containing protein</fullName>
    </recommendedName>
</protein>
<accession>A0A2H3BYU3</accession>
<gene>
    <name evidence="2" type="ORF">ARMSODRAFT_973681</name>
</gene>
<dbReference type="EMBL" id="KZ293424">
    <property type="protein sequence ID" value="PBK71218.1"/>
    <property type="molecule type" value="Genomic_DNA"/>
</dbReference>
<keyword evidence="3" id="KW-1185">Reference proteome</keyword>
<dbReference type="SMART" id="SM00256">
    <property type="entry name" value="FBOX"/>
    <property type="match status" value="1"/>
</dbReference>
<reference evidence="3" key="1">
    <citation type="journal article" date="2017" name="Nat. Ecol. Evol.">
        <title>Genome expansion and lineage-specific genetic innovations in the forest pathogenic fungi Armillaria.</title>
        <authorList>
            <person name="Sipos G."/>
            <person name="Prasanna A.N."/>
            <person name="Walter M.C."/>
            <person name="O'Connor E."/>
            <person name="Balint B."/>
            <person name="Krizsan K."/>
            <person name="Kiss B."/>
            <person name="Hess J."/>
            <person name="Varga T."/>
            <person name="Slot J."/>
            <person name="Riley R."/>
            <person name="Boka B."/>
            <person name="Rigling D."/>
            <person name="Barry K."/>
            <person name="Lee J."/>
            <person name="Mihaltcheva S."/>
            <person name="LaButti K."/>
            <person name="Lipzen A."/>
            <person name="Waldron R."/>
            <person name="Moloney N.M."/>
            <person name="Sperisen C."/>
            <person name="Kredics L."/>
            <person name="Vagvoelgyi C."/>
            <person name="Patrignani A."/>
            <person name="Fitzpatrick D."/>
            <person name="Nagy I."/>
            <person name="Doyle S."/>
            <person name="Anderson J.B."/>
            <person name="Grigoriev I.V."/>
            <person name="Gueldener U."/>
            <person name="Muensterkoetter M."/>
            <person name="Nagy L.G."/>
        </authorList>
    </citation>
    <scope>NUCLEOTIDE SEQUENCE [LARGE SCALE GENOMIC DNA]</scope>
    <source>
        <strain evidence="3">28-4</strain>
    </source>
</reference>
<evidence type="ECO:0000259" key="1">
    <source>
        <dbReference type="PROSITE" id="PS50181"/>
    </source>
</evidence>
<dbReference type="Pfam" id="PF12937">
    <property type="entry name" value="F-box-like"/>
    <property type="match status" value="1"/>
</dbReference>
<dbReference type="InterPro" id="IPR036047">
    <property type="entry name" value="F-box-like_dom_sf"/>
</dbReference>